<protein>
    <submittedName>
        <fullName evidence="1">Uncharacterized protein</fullName>
    </submittedName>
</protein>
<evidence type="ECO:0000313" key="1">
    <source>
        <dbReference type="EMBL" id="KIY63832.1"/>
    </source>
</evidence>
<sequence>MGSNHSSQRIRNSAQQFLDDLRAPHSLDLVSRNANAREADLRKQLLDPAFKFHPFVGLVDVFQHRPPAEILVGFDIDSACFGYDGSEVWAAPRALIASMRQSNTIDMGRRSPSYEFRLAKYADRGYEILVPSLCRPMIRGVYYRSASDSRGLARLLVLEGIREARGGSLLEPLQYGGIREDNFQRSILHHYEQSDYDAGGCHIPYGQGWNARRICTYLEIMESKLNSSFNPASRDFLHRHLAVWGEVNVCLGGGCTTCPVPQTLQEYYQQQEDDDAGYIRGYPRFMVINPGQQGVTGSFNLIDEEDWSKDVYMAALN</sequence>
<dbReference type="Proteomes" id="UP000054007">
    <property type="component" value="Unassembled WGS sequence"/>
</dbReference>
<evidence type="ECO:0000313" key="2">
    <source>
        <dbReference type="Proteomes" id="UP000054007"/>
    </source>
</evidence>
<organism evidence="1 2">
    <name type="scientific">Cylindrobasidium torrendii FP15055 ss-10</name>
    <dbReference type="NCBI Taxonomy" id="1314674"/>
    <lineage>
        <taxon>Eukaryota</taxon>
        <taxon>Fungi</taxon>
        <taxon>Dikarya</taxon>
        <taxon>Basidiomycota</taxon>
        <taxon>Agaricomycotina</taxon>
        <taxon>Agaricomycetes</taxon>
        <taxon>Agaricomycetidae</taxon>
        <taxon>Agaricales</taxon>
        <taxon>Marasmiineae</taxon>
        <taxon>Physalacriaceae</taxon>
        <taxon>Cylindrobasidium</taxon>
    </lineage>
</organism>
<dbReference type="OrthoDB" id="539213at2759"/>
<keyword evidence="2" id="KW-1185">Reference proteome</keyword>
<gene>
    <name evidence="1" type="ORF">CYLTODRAFT_457761</name>
</gene>
<dbReference type="AlphaFoldDB" id="A0A0D7B043"/>
<dbReference type="STRING" id="1314674.A0A0D7B043"/>
<dbReference type="EMBL" id="KN880670">
    <property type="protein sequence ID" value="KIY63832.1"/>
    <property type="molecule type" value="Genomic_DNA"/>
</dbReference>
<proteinExistence type="predicted"/>
<accession>A0A0D7B043</accession>
<name>A0A0D7B043_9AGAR</name>
<reference evidence="1 2" key="1">
    <citation type="journal article" date="2015" name="Fungal Genet. Biol.">
        <title>Evolution of novel wood decay mechanisms in Agaricales revealed by the genome sequences of Fistulina hepatica and Cylindrobasidium torrendii.</title>
        <authorList>
            <person name="Floudas D."/>
            <person name="Held B.W."/>
            <person name="Riley R."/>
            <person name="Nagy L.G."/>
            <person name="Koehler G."/>
            <person name="Ransdell A.S."/>
            <person name="Younus H."/>
            <person name="Chow J."/>
            <person name="Chiniquy J."/>
            <person name="Lipzen A."/>
            <person name="Tritt A."/>
            <person name="Sun H."/>
            <person name="Haridas S."/>
            <person name="LaButti K."/>
            <person name="Ohm R.A."/>
            <person name="Kues U."/>
            <person name="Blanchette R.A."/>
            <person name="Grigoriev I.V."/>
            <person name="Minto R.E."/>
            <person name="Hibbett D.S."/>
        </authorList>
    </citation>
    <scope>NUCLEOTIDE SEQUENCE [LARGE SCALE GENOMIC DNA]</scope>
    <source>
        <strain evidence="1 2">FP15055 ss-10</strain>
    </source>
</reference>